<dbReference type="OrthoDB" id="9052589at2"/>
<dbReference type="AlphaFoldDB" id="A0A841KR59"/>
<reference evidence="1 2" key="1">
    <citation type="submission" date="2020-08" db="EMBL/GenBank/DDBJ databases">
        <title>Genomic Encyclopedia of Type Strains, Phase IV (KMG-IV): sequencing the most valuable type-strain genomes for metagenomic binning, comparative biology and taxonomic classification.</title>
        <authorList>
            <person name="Goeker M."/>
        </authorList>
    </citation>
    <scope>NUCLEOTIDE SEQUENCE [LARGE SCALE GENOMIC DNA]</scope>
    <source>
        <strain evidence="1 2">DSM 107085</strain>
    </source>
</reference>
<protein>
    <submittedName>
        <fullName evidence="1">Uncharacterized protein</fullName>
    </submittedName>
</protein>
<gene>
    <name evidence="1" type="ORF">HNQ86_001823</name>
</gene>
<evidence type="ECO:0000313" key="1">
    <source>
        <dbReference type="EMBL" id="MBB6184478.1"/>
    </source>
</evidence>
<sequence length="274" mass="31223">MGRLALKLKTLKALFARSGNQCAYPGCIHELVNEQNEFVGEVCHIEAAMLGGPRFNQGSTDEGRRSASNLLLLCHRHHKETDDIVRFDVAALRKIKLEHEAHFAESPFKVNEAFLYRLQAEMDEYWSALEQSNRDAHVVSEFSISVPIAPEPFGVFEQLKKKLARIDEIHEYLADSDAALNAEIRGHIEELNFDLAPYDAVPYYSNPFVNRNWEMHALATRNTMTDIYVAVRELEVRFYEEYLKTHPCDAGARQMFDAAKLELEKIAVSSGYAD</sequence>
<name>A0A841KR59_9GAMM</name>
<proteinExistence type="predicted"/>
<comment type="caution">
    <text evidence="1">The sequence shown here is derived from an EMBL/GenBank/DDBJ whole genome shotgun (WGS) entry which is preliminary data.</text>
</comment>
<accession>A0A841KR59</accession>
<dbReference type="EMBL" id="JACHET010000001">
    <property type="protein sequence ID" value="MBB6184478.1"/>
    <property type="molecule type" value="Genomic_DNA"/>
</dbReference>
<dbReference type="RefSeq" id="WP_152569222.1">
    <property type="nucleotide sequence ID" value="NZ_JACHET010000001.1"/>
</dbReference>
<organism evidence="1 2">
    <name type="scientific">Oleiagrimonas soli</name>
    <dbReference type="NCBI Taxonomy" id="1543381"/>
    <lineage>
        <taxon>Bacteria</taxon>
        <taxon>Pseudomonadati</taxon>
        <taxon>Pseudomonadota</taxon>
        <taxon>Gammaproteobacteria</taxon>
        <taxon>Lysobacterales</taxon>
        <taxon>Rhodanobacteraceae</taxon>
        <taxon>Oleiagrimonas</taxon>
    </lineage>
</organism>
<evidence type="ECO:0000313" key="2">
    <source>
        <dbReference type="Proteomes" id="UP000560000"/>
    </source>
</evidence>
<dbReference type="Proteomes" id="UP000560000">
    <property type="component" value="Unassembled WGS sequence"/>
</dbReference>